<sequence length="346" mass="39717">MDLEKPDVASHVRESYSTQQLIHMDSQEALEEEKVCEEGKQGASVGGKIPFSRIYNLQGSTPFLPNTEIHVRVTENVRVGKQKQGGNSPYKVEFTHGEFVWNIRCSFKQVQALHNALRQYRTLLHLPLLTRNFQDRIPKSASGNRRIPELPNELLTPESEDLDLEAGPTSSHKRQIENYLSSILKISIYRNHQTTLDVLEVSPLSFVHDLGPKGMWLVVKDSFLMYLRSNDQKICGVLLFDKEFSISSGKGVTNVKNGVIITNLSRTLTIRCPSYQQCLWLCHEVNDLVQKQCTSYTMENRFGSYAPRRENSLARWFVNGERYFSEVADAMEKAKEEIFITDWWLV</sequence>
<evidence type="ECO:0000313" key="1">
    <source>
        <dbReference type="Ensembl" id="ENSEBUP00000021493.1"/>
    </source>
</evidence>
<protein>
    <recommendedName>
        <fullName evidence="3">PX domain-containing protein</fullName>
    </recommendedName>
</protein>
<dbReference type="GO" id="GO:0035091">
    <property type="term" value="F:phosphatidylinositol binding"/>
    <property type="evidence" value="ECO:0007669"/>
    <property type="project" value="InterPro"/>
</dbReference>
<evidence type="ECO:0008006" key="3">
    <source>
        <dbReference type="Google" id="ProtNLM"/>
    </source>
</evidence>
<reference evidence="1" key="1">
    <citation type="submission" date="2025-08" db="UniProtKB">
        <authorList>
            <consortium name="Ensembl"/>
        </authorList>
    </citation>
    <scope>IDENTIFICATION</scope>
</reference>
<name>A0A8C4QWD0_EPTBU</name>
<dbReference type="GeneTree" id="ENSGT00940000155015"/>
<dbReference type="Gene3D" id="3.30.1520.10">
    <property type="entry name" value="Phox-like domain"/>
    <property type="match status" value="1"/>
</dbReference>
<dbReference type="SUPFAM" id="SSF64268">
    <property type="entry name" value="PX domain"/>
    <property type="match status" value="1"/>
</dbReference>
<proteinExistence type="predicted"/>
<accession>A0A8C4QWD0</accession>
<dbReference type="Ensembl" id="ENSEBUT00000022069.1">
    <property type="protein sequence ID" value="ENSEBUP00000021493.1"/>
    <property type="gene ID" value="ENSEBUG00000013265.1"/>
</dbReference>
<evidence type="ECO:0000313" key="2">
    <source>
        <dbReference type="Proteomes" id="UP000694388"/>
    </source>
</evidence>
<dbReference type="AlphaFoldDB" id="A0A8C4QWD0"/>
<dbReference type="Proteomes" id="UP000694388">
    <property type="component" value="Unplaced"/>
</dbReference>
<keyword evidence="2" id="KW-1185">Reference proteome</keyword>
<dbReference type="CDD" id="cd06895">
    <property type="entry name" value="PX_PLD"/>
    <property type="match status" value="1"/>
</dbReference>
<reference evidence="1" key="2">
    <citation type="submission" date="2025-09" db="UniProtKB">
        <authorList>
            <consortium name="Ensembl"/>
        </authorList>
    </citation>
    <scope>IDENTIFICATION</scope>
</reference>
<organism evidence="1 2">
    <name type="scientific">Eptatretus burgeri</name>
    <name type="common">Inshore hagfish</name>
    <dbReference type="NCBI Taxonomy" id="7764"/>
    <lineage>
        <taxon>Eukaryota</taxon>
        <taxon>Metazoa</taxon>
        <taxon>Chordata</taxon>
        <taxon>Craniata</taxon>
        <taxon>Vertebrata</taxon>
        <taxon>Cyclostomata</taxon>
        <taxon>Myxini</taxon>
        <taxon>Myxiniformes</taxon>
        <taxon>Myxinidae</taxon>
        <taxon>Eptatretinae</taxon>
        <taxon>Eptatretus</taxon>
    </lineage>
</organism>
<dbReference type="InterPro" id="IPR036871">
    <property type="entry name" value="PX_dom_sf"/>
</dbReference>
<dbReference type="SUPFAM" id="SSF56024">
    <property type="entry name" value="Phospholipase D/nuclease"/>
    <property type="match status" value="1"/>
</dbReference>